<evidence type="ECO:0000259" key="2">
    <source>
        <dbReference type="Pfam" id="PF13699"/>
    </source>
</evidence>
<protein>
    <submittedName>
        <fullName evidence="3">DUF4157 domain-containing protein</fullName>
    </submittedName>
</protein>
<feature type="domain" description="eCIS core" evidence="2">
    <location>
        <begin position="269"/>
        <end position="345"/>
    </location>
</feature>
<evidence type="ECO:0000256" key="1">
    <source>
        <dbReference type="SAM" id="MobiDB-lite"/>
    </source>
</evidence>
<comment type="caution">
    <text evidence="3">The sequence shown here is derived from an EMBL/GenBank/DDBJ whole genome shotgun (WGS) entry which is preliminary data.</text>
</comment>
<feature type="compositionally biased region" description="Basic and acidic residues" evidence="1">
    <location>
        <begin position="148"/>
        <end position="165"/>
    </location>
</feature>
<organism evidence="3 4">
    <name type="scientific">Flavobacterium shii</name>
    <dbReference type="NCBI Taxonomy" id="2987687"/>
    <lineage>
        <taxon>Bacteria</taxon>
        <taxon>Pseudomonadati</taxon>
        <taxon>Bacteroidota</taxon>
        <taxon>Flavobacteriia</taxon>
        <taxon>Flavobacteriales</taxon>
        <taxon>Flavobacteriaceae</taxon>
        <taxon>Flavobacterium</taxon>
    </lineage>
</organism>
<dbReference type="Proteomes" id="UP001151079">
    <property type="component" value="Unassembled WGS sequence"/>
</dbReference>
<dbReference type="Pfam" id="PF13699">
    <property type="entry name" value="eCIS_core"/>
    <property type="match status" value="1"/>
</dbReference>
<reference evidence="3" key="1">
    <citation type="submission" date="2022-10" db="EMBL/GenBank/DDBJ databases">
        <title>Two novel species of Flavobacterium.</title>
        <authorList>
            <person name="Liu Q."/>
            <person name="Xin Y.-H."/>
        </authorList>
    </citation>
    <scope>NUCLEOTIDE SEQUENCE</scope>
    <source>
        <strain evidence="3">LS1R49</strain>
    </source>
</reference>
<feature type="region of interest" description="Disordered" evidence="1">
    <location>
        <begin position="1"/>
        <end position="22"/>
    </location>
</feature>
<feature type="compositionally biased region" description="Low complexity" evidence="1">
    <location>
        <begin position="244"/>
        <end position="254"/>
    </location>
</feature>
<feature type="compositionally biased region" description="Basic and acidic residues" evidence="1">
    <location>
        <begin position="173"/>
        <end position="189"/>
    </location>
</feature>
<keyword evidence="4" id="KW-1185">Reference proteome</keyword>
<dbReference type="EMBL" id="JAOZEW010000033">
    <property type="protein sequence ID" value="MCV9930372.1"/>
    <property type="molecule type" value="Genomic_DNA"/>
</dbReference>
<name>A0A9X3C6X3_9FLAO</name>
<dbReference type="InterPro" id="IPR025295">
    <property type="entry name" value="eCIS_core_dom"/>
</dbReference>
<gene>
    <name evidence="3" type="ORF">OIU83_22120</name>
</gene>
<accession>A0A9X3C6X3</accession>
<feature type="compositionally biased region" description="Low complexity" evidence="1">
    <location>
        <begin position="1"/>
        <end position="20"/>
    </location>
</feature>
<feature type="compositionally biased region" description="Basic and acidic residues" evidence="1">
    <location>
        <begin position="196"/>
        <end position="210"/>
    </location>
</feature>
<feature type="compositionally biased region" description="Basic and acidic residues" evidence="1">
    <location>
        <begin position="217"/>
        <end position="240"/>
    </location>
</feature>
<sequence>MSVFSTKSKSTSSNSSSFNSRKGEDFFGIQAKLNIGKSNDKYEVEADRMADTVVSNKKNVASDPFFTGSPTVQNKMAVEGISPVRQPKLKVVHNKQTAAPETFFHASPVIQNKRTNEVQKKNNLQKEVQKETSAKKVIPVIQLKLEKDEALQNKIESPKPKEKISTSKSLVQPKKEEDIQKKNAVEKVDSIQNKTDSVKAENPKTKDKGFIPKSLIQKKEEEIQAKEEEEIQAKEDEKELQMNASADASPSDSSNLESTLNSSKGGGSPLSGKVKNEMESGFGADFGNVRIHNNATAVQMNKQLGAQAFATGNNIYFNEGKYNPNSQDGKYLLAHELTHTVQQGASIRKKPEQITPAPEMIQGSFLDLVPNWIIDKARYIPGYTLFTVIIAYDPLRDTKIERTPINLIEGLMGLIPFGTAIFDKLQEYKILQQVFDWVNGKLSELGLTTKSILNMVEEIWKKVTFPYSDIIDLITKDFEKLIAKIKSFVTATVDQVITWVKEALIGVAEPLLAENKAWSLIKKLIKYDPLRDKAVSATTVEILEDFLILIGKETELEQMREKGTLKKTADWLDTQVGTFTYLLGELRRLITAAWDAIKPSNLVNIASNLSTLATQAGGFLKKVWDFASGVARKVLELVKDSLLAWLSSQAATVRGYSLIKVIIGKDPFTNQKVERTIPNLIRGFMSLMEGGEEQYTQMVETGAIARIVGQIEAAVASLNMTPAAIIQLFTDIWNSFTINDLIHPLDAFTRIIAKFGEPIGRLIVFVAEIIRIVIVAILEIMNFPFDLIGNIINKAMQAIEDIKKDPIGFLKNILRAIKQGFVQFFDNIVTHLIGGLTGWLMSELKDANVPVLTDFSLKGVISWVLEVLGISMEKIWEKLAAHPRIGPARVAKIRGMINTLEGIWTFIKDVQERGIAAIWDKIQEQLSNLWNTVLDAVKNFVMERIVKKMTTKLLSMLDPTGIMAVINGAIALYSAIQSFIKYLREMLEIVNSFVSGVADIAKGNVATAANYLERTMGDAMPIVIGFLANQAGLSGIGKSVGEMIISVRKMVDEALTWLVNKAVDTGMNMLDKMMGKSDPKKATPSGPVAGALAEIDTETEKDEGEVSLDEAKAIKNKVNTDQKSVINISSVTDGGDTWDYNYVQMNKKSTAKTKSSPKPPAAELPSFQNGVLGRSFHAKYITNDPKQTPKGEDASANNGATLKGWSNLQNFIISGGKTIKDKFGKMVKVNASVREIGNYVKMHLLHDGLGGKATDSNLVPAKSSVNTNFYNLMESKAVSDVRSKGKKVLWYDVKVSFYPKFLEKGVENIEYDGYPKSVVAEYGDMVYNEKTKKWGEGPADSKKFSNIDIQIPDFGKAEDRKFNPNKEGWNILMAMEDFDLFPDFHISQTMARFINDERRKELFGNYESFKKRMIDRSKTVVTAPFDYDKSMQLINSLHSKGRFIIP</sequence>
<proteinExistence type="predicted"/>
<feature type="region of interest" description="Disordered" evidence="1">
    <location>
        <begin position="148"/>
        <end position="276"/>
    </location>
</feature>
<evidence type="ECO:0000313" key="4">
    <source>
        <dbReference type="Proteomes" id="UP001151079"/>
    </source>
</evidence>
<evidence type="ECO:0000313" key="3">
    <source>
        <dbReference type="EMBL" id="MCV9930372.1"/>
    </source>
</evidence>
<dbReference type="RefSeq" id="WP_264208447.1">
    <property type="nucleotide sequence ID" value="NZ_JAOZEW010000033.1"/>
</dbReference>